<feature type="region of interest" description="Disordered" evidence="1">
    <location>
        <begin position="1"/>
        <end position="77"/>
    </location>
</feature>
<dbReference type="AlphaFoldDB" id="A0AAE0NH16"/>
<name>A0AAE0NH16_9PEZI</name>
<keyword evidence="3" id="KW-1185">Reference proteome</keyword>
<dbReference type="EMBL" id="JAULSW010000005">
    <property type="protein sequence ID" value="KAK3381326.1"/>
    <property type="molecule type" value="Genomic_DNA"/>
</dbReference>
<evidence type="ECO:0000256" key="1">
    <source>
        <dbReference type="SAM" id="MobiDB-lite"/>
    </source>
</evidence>
<feature type="compositionally biased region" description="Polar residues" evidence="1">
    <location>
        <begin position="106"/>
        <end position="122"/>
    </location>
</feature>
<reference evidence="2" key="1">
    <citation type="journal article" date="2023" name="Mol. Phylogenet. Evol.">
        <title>Genome-scale phylogeny and comparative genomics of the fungal order Sordariales.</title>
        <authorList>
            <person name="Hensen N."/>
            <person name="Bonometti L."/>
            <person name="Westerberg I."/>
            <person name="Brannstrom I.O."/>
            <person name="Guillou S."/>
            <person name="Cros-Aarteil S."/>
            <person name="Calhoun S."/>
            <person name="Haridas S."/>
            <person name="Kuo A."/>
            <person name="Mondo S."/>
            <person name="Pangilinan J."/>
            <person name="Riley R."/>
            <person name="LaButti K."/>
            <person name="Andreopoulos B."/>
            <person name="Lipzen A."/>
            <person name="Chen C."/>
            <person name="Yan M."/>
            <person name="Daum C."/>
            <person name="Ng V."/>
            <person name="Clum A."/>
            <person name="Steindorff A."/>
            <person name="Ohm R.A."/>
            <person name="Martin F."/>
            <person name="Silar P."/>
            <person name="Natvig D.O."/>
            <person name="Lalanne C."/>
            <person name="Gautier V."/>
            <person name="Ament-Velasquez S.L."/>
            <person name="Kruys A."/>
            <person name="Hutchinson M.I."/>
            <person name="Powell A.J."/>
            <person name="Barry K."/>
            <person name="Miller A.N."/>
            <person name="Grigoriev I.V."/>
            <person name="Debuchy R."/>
            <person name="Gladieux P."/>
            <person name="Hiltunen Thoren M."/>
            <person name="Johannesson H."/>
        </authorList>
    </citation>
    <scope>NUCLEOTIDE SEQUENCE</scope>
    <source>
        <strain evidence="2">CBS 232.78</strain>
    </source>
</reference>
<comment type="caution">
    <text evidence="2">The sequence shown here is derived from an EMBL/GenBank/DDBJ whole genome shotgun (WGS) entry which is preliminary data.</text>
</comment>
<feature type="compositionally biased region" description="Basic and acidic residues" evidence="1">
    <location>
        <begin position="1"/>
        <end position="16"/>
    </location>
</feature>
<accession>A0AAE0NH16</accession>
<protein>
    <submittedName>
        <fullName evidence="2">Uncharacterized protein</fullName>
    </submittedName>
</protein>
<gene>
    <name evidence="2" type="ORF">B0H63DRAFT_200651</name>
</gene>
<sequence>MDKQDVIRQHRLDACGRRMNKSQSDEDGFDSTSGSPEMPKSSLDQRNPSHTSKNSKPRKGTVSKNKDDTIRRWRRGQTLRCGQNKVSGITDVSNKVKDGVERLADSSVSDKQGLSELSSRCTNNTMAKTDEIESVAGSDWTLVSVPDQNCSPIGCSDDAVLLKQRLLKEKESQAREQAIEEYQKTGDIKVFQQFIAPFVQSDKKELGPWMWSQDVERWWREEKSTGLILWAPTLDSFI</sequence>
<proteinExistence type="predicted"/>
<evidence type="ECO:0000313" key="2">
    <source>
        <dbReference type="EMBL" id="KAK3381326.1"/>
    </source>
</evidence>
<feature type="region of interest" description="Disordered" evidence="1">
    <location>
        <begin position="103"/>
        <end position="122"/>
    </location>
</feature>
<evidence type="ECO:0000313" key="3">
    <source>
        <dbReference type="Proteomes" id="UP001285441"/>
    </source>
</evidence>
<dbReference type="Proteomes" id="UP001285441">
    <property type="component" value="Unassembled WGS sequence"/>
</dbReference>
<organism evidence="2 3">
    <name type="scientific">Podospora didyma</name>
    <dbReference type="NCBI Taxonomy" id="330526"/>
    <lineage>
        <taxon>Eukaryota</taxon>
        <taxon>Fungi</taxon>
        <taxon>Dikarya</taxon>
        <taxon>Ascomycota</taxon>
        <taxon>Pezizomycotina</taxon>
        <taxon>Sordariomycetes</taxon>
        <taxon>Sordariomycetidae</taxon>
        <taxon>Sordariales</taxon>
        <taxon>Podosporaceae</taxon>
        <taxon>Podospora</taxon>
    </lineage>
</organism>
<reference evidence="2" key="2">
    <citation type="submission" date="2023-06" db="EMBL/GenBank/DDBJ databases">
        <authorList>
            <consortium name="Lawrence Berkeley National Laboratory"/>
            <person name="Haridas S."/>
            <person name="Hensen N."/>
            <person name="Bonometti L."/>
            <person name="Westerberg I."/>
            <person name="Brannstrom I.O."/>
            <person name="Guillou S."/>
            <person name="Cros-Aarteil S."/>
            <person name="Calhoun S."/>
            <person name="Kuo A."/>
            <person name="Mondo S."/>
            <person name="Pangilinan J."/>
            <person name="Riley R."/>
            <person name="LaButti K."/>
            <person name="Andreopoulos B."/>
            <person name="Lipzen A."/>
            <person name="Chen C."/>
            <person name="Yanf M."/>
            <person name="Daum C."/>
            <person name="Ng V."/>
            <person name="Clum A."/>
            <person name="Steindorff A."/>
            <person name="Ohm R."/>
            <person name="Martin F."/>
            <person name="Silar P."/>
            <person name="Natvig D."/>
            <person name="Lalanne C."/>
            <person name="Gautier V."/>
            <person name="Ament-velasquez S.L."/>
            <person name="Kruys A."/>
            <person name="Hutchinson M.I."/>
            <person name="Powell A.J."/>
            <person name="Barry K."/>
            <person name="Miller A.N."/>
            <person name="Grigoriev I.V."/>
            <person name="Debuchy R."/>
            <person name="Gladieux P."/>
            <person name="Thoren M.H."/>
            <person name="Johannesson H."/>
        </authorList>
    </citation>
    <scope>NUCLEOTIDE SEQUENCE</scope>
    <source>
        <strain evidence="2">CBS 232.78</strain>
    </source>
</reference>
<feature type="compositionally biased region" description="Polar residues" evidence="1">
    <location>
        <begin position="42"/>
        <end position="52"/>
    </location>
</feature>